<name>H6SJG7_PARPM</name>
<dbReference type="CDD" id="cd01641">
    <property type="entry name" value="Bacterial_IMPase_like_1"/>
    <property type="match status" value="1"/>
</dbReference>
<protein>
    <recommendedName>
        <fullName evidence="4 11">Histidinol-phosphatase</fullName>
        <ecNumber evidence="4 11">3.1.3.15</ecNumber>
    </recommendedName>
</protein>
<dbReference type="PANTHER" id="PTHR43200">
    <property type="entry name" value="PHOSPHATASE"/>
    <property type="match status" value="1"/>
</dbReference>
<dbReference type="GO" id="GO:0000105">
    <property type="term" value="P:L-histidine biosynthetic process"/>
    <property type="evidence" value="ECO:0007669"/>
    <property type="project" value="UniProtKB-UniRule"/>
</dbReference>
<evidence type="ECO:0000256" key="5">
    <source>
        <dbReference type="ARBA" id="ARBA00022605"/>
    </source>
</evidence>
<dbReference type="Pfam" id="PF00459">
    <property type="entry name" value="Inositol_P"/>
    <property type="match status" value="1"/>
</dbReference>
<dbReference type="STRING" id="1150469.RSPPHO_01506"/>
<keyword evidence="7 13" id="KW-0378">Hydrolase</keyword>
<dbReference type="KEGG" id="rpm:RSPPHO_01506"/>
<dbReference type="SUPFAM" id="SSF56655">
    <property type="entry name" value="Carbohydrate phosphatase"/>
    <property type="match status" value="1"/>
</dbReference>
<evidence type="ECO:0000256" key="6">
    <source>
        <dbReference type="ARBA" id="ARBA00022723"/>
    </source>
</evidence>
<evidence type="ECO:0000256" key="12">
    <source>
        <dbReference type="PIRSR" id="PIRSR600760-2"/>
    </source>
</evidence>
<dbReference type="eggNOG" id="COG0483">
    <property type="taxonomic scope" value="Bacteria"/>
</dbReference>
<dbReference type="Gene3D" id="3.30.540.10">
    <property type="entry name" value="Fructose-1,6-Bisphosphatase, subunit A, domain 1"/>
    <property type="match status" value="1"/>
</dbReference>
<evidence type="ECO:0000256" key="3">
    <source>
        <dbReference type="ARBA" id="ARBA00009759"/>
    </source>
</evidence>
<dbReference type="GO" id="GO:0046872">
    <property type="term" value="F:metal ion binding"/>
    <property type="evidence" value="ECO:0007669"/>
    <property type="project" value="UniProtKB-KW"/>
</dbReference>
<reference evidence="13 14" key="1">
    <citation type="submission" date="2012-02" db="EMBL/GenBank/DDBJ databases">
        <title>Shotgun genome sequence of Phaeospirillum photometricum DSM 122.</title>
        <authorList>
            <person name="Duquesne K."/>
            <person name="Sturgis J."/>
        </authorList>
    </citation>
    <scope>NUCLEOTIDE SEQUENCE [LARGE SCALE GENOMIC DNA]</scope>
    <source>
        <strain evidence="14">DSM122</strain>
    </source>
</reference>
<evidence type="ECO:0000256" key="11">
    <source>
        <dbReference type="NCBIfam" id="TIGR02067"/>
    </source>
</evidence>
<dbReference type="InterPro" id="IPR051090">
    <property type="entry name" value="Inositol_monoP_superfamily"/>
</dbReference>
<comment type="cofactor">
    <cofactor evidence="1 12">
        <name>Mg(2+)</name>
        <dbReference type="ChEBI" id="CHEBI:18420"/>
    </cofactor>
</comment>
<dbReference type="HOGENOM" id="CLU_044118_4_1_5"/>
<keyword evidence="6 12" id="KW-0479">Metal-binding</keyword>
<feature type="binding site" evidence="12">
    <location>
        <position position="106"/>
    </location>
    <ligand>
        <name>Mg(2+)</name>
        <dbReference type="ChEBI" id="CHEBI:18420"/>
        <label>1</label>
        <note>catalytic</note>
    </ligand>
</feature>
<feature type="binding site" evidence="12">
    <location>
        <position position="108"/>
    </location>
    <ligand>
        <name>Mg(2+)</name>
        <dbReference type="ChEBI" id="CHEBI:18420"/>
        <label>1</label>
        <note>catalytic</note>
    </ligand>
</feature>
<accession>H6SJG7</accession>
<sequence>MATSGLGYPHGPILFRTGGCPVTLSAQPFVALAHTLAEASAALIRPLFRTALVVDDKADASPVTVADRDAEQAMRGLIRQAFPDHGIIGEEYGAENPQAEFVWVLDPIDGTGAFITGMPSFGTLIGLCHQGRPFLGVINQPILNERWLGGRGLGTTFNGLPVRTRPCPAVSQAALYTTAVELFHRAEDSAAFERLRQRAHLRRYGCDCYAYGLLALGHADLVCEAGLKLHDYAALAPVVEGAGGRMTDWEGRPLHIGSGDRVLAAGDAAAHADALALLAA</sequence>
<feature type="binding site" evidence="12">
    <location>
        <position position="231"/>
    </location>
    <ligand>
        <name>Mg(2+)</name>
        <dbReference type="ChEBI" id="CHEBI:18420"/>
        <label>1</label>
        <note>catalytic</note>
    </ligand>
</feature>
<dbReference type="Gene3D" id="3.40.190.80">
    <property type="match status" value="1"/>
</dbReference>
<evidence type="ECO:0000313" key="13">
    <source>
        <dbReference type="EMBL" id="CCG08132.1"/>
    </source>
</evidence>
<gene>
    <name evidence="13" type="ORF">RSPPHO_01506</name>
</gene>
<evidence type="ECO:0000256" key="8">
    <source>
        <dbReference type="ARBA" id="ARBA00022842"/>
    </source>
</evidence>
<keyword evidence="14" id="KW-1185">Reference proteome</keyword>
<dbReference type="EC" id="3.1.3.15" evidence="4 11"/>
<dbReference type="AlphaFoldDB" id="H6SJG7"/>
<dbReference type="InterPro" id="IPR020583">
    <property type="entry name" value="Inositol_monoP_metal-BS"/>
</dbReference>
<evidence type="ECO:0000313" key="14">
    <source>
        <dbReference type="Proteomes" id="UP000033220"/>
    </source>
</evidence>
<dbReference type="EMBL" id="HE663493">
    <property type="protein sequence ID" value="CCG08132.1"/>
    <property type="molecule type" value="Genomic_DNA"/>
</dbReference>
<dbReference type="PANTHER" id="PTHR43200:SF6">
    <property type="entry name" value="3'(2'),5'-BISPHOSPHATE NUCLEOTIDASE"/>
    <property type="match status" value="1"/>
</dbReference>
<dbReference type="UniPathway" id="UPA00031">
    <property type="reaction ID" value="UER00013"/>
</dbReference>
<dbReference type="NCBIfam" id="TIGR02067">
    <property type="entry name" value="his_9_HisN"/>
    <property type="match status" value="1"/>
</dbReference>
<organism evidence="13 14">
    <name type="scientific">Pararhodospirillum photometricum DSM 122</name>
    <dbReference type="NCBI Taxonomy" id="1150469"/>
    <lineage>
        <taxon>Bacteria</taxon>
        <taxon>Pseudomonadati</taxon>
        <taxon>Pseudomonadota</taxon>
        <taxon>Alphaproteobacteria</taxon>
        <taxon>Rhodospirillales</taxon>
        <taxon>Rhodospirillaceae</taxon>
        <taxon>Pararhodospirillum</taxon>
    </lineage>
</organism>
<keyword evidence="5" id="KW-0028">Amino-acid biosynthesis</keyword>
<evidence type="ECO:0000256" key="1">
    <source>
        <dbReference type="ARBA" id="ARBA00001946"/>
    </source>
</evidence>
<comment type="similarity">
    <text evidence="3">Belongs to the inositol monophosphatase superfamily.</text>
</comment>
<evidence type="ECO:0000256" key="9">
    <source>
        <dbReference type="ARBA" id="ARBA00023102"/>
    </source>
</evidence>
<keyword evidence="9" id="KW-0368">Histidine biosynthesis</keyword>
<evidence type="ECO:0000256" key="10">
    <source>
        <dbReference type="ARBA" id="ARBA00049158"/>
    </source>
</evidence>
<dbReference type="PRINTS" id="PR00377">
    <property type="entry name" value="IMPHPHTASES"/>
</dbReference>
<dbReference type="FunFam" id="3.30.540.10:FF:000030">
    <property type="entry name" value="Inositol monophosphatase"/>
    <property type="match status" value="1"/>
</dbReference>
<feature type="binding site" evidence="12">
    <location>
        <position position="109"/>
    </location>
    <ligand>
        <name>Mg(2+)</name>
        <dbReference type="ChEBI" id="CHEBI:18420"/>
        <label>1</label>
        <note>catalytic</note>
    </ligand>
</feature>
<feature type="binding site" evidence="12">
    <location>
        <position position="90"/>
    </location>
    <ligand>
        <name>Mg(2+)</name>
        <dbReference type="ChEBI" id="CHEBI:18420"/>
        <label>2</label>
    </ligand>
</feature>
<dbReference type="InterPro" id="IPR011809">
    <property type="entry name" value="His_9_proposed"/>
</dbReference>
<evidence type="ECO:0000256" key="4">
    <source>
        <dbReference type="ARBA" id="ARBA00013085"/>
    </source>
</evidence>
<evidence type="ECO:0000256" key="2">
    <source>
        <dbReference type="ARBA" id="ARBA00004970"/>
    </source>
</evidence>
<comment type="catalytic activity">
    <reaction evidence="10">
        <text>L-histidinol phosphate + H2O = L-histidinol + phosphate</text>
        <dbReference type="Rhea" id="RHEA:14465"/>
        <dbReference type="ChEBI" id="CHEBI:15377"/>
        <dbReference type="ChEBI" id="CHEBI:43474"/>
        <dbReference type="ChEBI" id="CHEBI:57699"/>
        <dbReference type="ChEBI" id="CHEBI:57980"/>
        <dbReference type="EC" id="3.1.3.15"/>
    </reaction>
</comment>
<dbReference type="PROSITE" id="PS00629">
    <property type="entry name" value="IMP_1"/>
    <property type="match status" value="1"/>
</dbReference>
<dbReference type="GO" id="GO:0004401">
    <property type="term" value="F:histidinol-phosphatase activity"/>
    <property type="evidence" value="ECO:0007669"/>
    <property type="project" value="UniProtKB-UniRule"/>
</dbReference>
<dbReference type="Proteomes" id="UP000033220">
    <property type="component" value="Chromosome DSM 122"/>
</dbReference>
<proteinExistence type="inferred from homology"/>
<dbReference type="PATRIC" id="fig|1150469.3.peg.1696"/>
<dbReference type="InterPro" id="IPR000760">
    <property type="entry name" value="Inositol_monophosphatase-like"/>
</dbReference>
<keyword evidence="8 12" id="KW-0460">Magnesium</keyword>
<evidence type="ECO:0000256" key="7">
    <source>
        <dbReference type="ARBA" id="ARBA00022801"/>
    </source>
</evidence>
<comment type="pathway">
    <text evidence="2">Amino-acid biosynthesis; L-histidine biosynthesis; L-histidine from 5-phospho-alpha-D-ribose 1-diphosphate: step 8/9.</text>
</comment>